<feature type="signal peptide" evidence="1">
    <location>
        <begin position="1"/>
        <end position="22"/>
    </location>
</feature>
<protein>
    <submittedName>
        <fullName evidence="2">Uncharacterized protein</fullName>
    </submittedName>
</protein>
<gene>
    <name evidence="2" type="ORF">CAB17_04160</name>
</gene>
<dbReference type="Proteomes" id="UP000234343">
    <property type="component" value="Chromosome"/>
</dbReference>
<reference evidence="2 3" key="1">
    <citation type="submission" date="2017-12" db="EMBL/GenBank/DDBJ databases">
        <title>Legionella sainthelensi LA01-117, whole genome sequence of a clinical isolate from New Zealand.</title>
        <authorList>
            <person name="Cree S.L."/>
            <person name="Slow S."/>
            <person name="Kennedy M.A."/>
            <person name="Murdoch D.R."/>
            <person name="Biggs P.J."/>
            <person name="Anderson T."/>
        </authorList>
    </citation>
    <scope>NUCLEOTIDE SEQUENCE [LARGE SCALE GENOMIC DNA]</scope>
    <source>
        <strain evidence="2 3">LA01-117</strain>
    </source>
</reference>
<name>A0A2H5FIH5_9GAMM</name>
<dbReference type="AlphaFoldDB" id="A0A2H5FIH5"/>
<evidence type="ECO:0000313" key="2">
    <source>
        <dbReference type="EMBL" id="AUH71348.1"/>
    </source>
</evidence>
<proteinExistence type="predicted"/>
<accession>A0A2H5FIH5</accession>
<sequence>MGKGNLLMVALLLAVPAIRAHAEQNNFCADEMYVEPNLPVWARDAEAFMIDLTPDKSNRPQQYSGNISILEFFTTISRTETEQEFLVSTPNQSIH</sequence>
<dbReference type="EMBL" id="CP025491">
    <property type="protein sequence ID" value="AUH71348.1"/>
    <property type="molecule type" value="Genomic_DNA"/>
</dbReference>
<dbReference type="KEGG" id="lsh:CAB17_04160"/>
<organism evidence="2 3">
    <name type="scientific">Legionella sainthelensi</name>
    <dbReference type="NCBI Taxonomy" id="28087"/>
    <lineage>
        <taxon>Bacteria</taxon>
        <taxon>Pseudomonadati</taxon>
        <taxon>Pseudomonadota</taxon>
        <taxon>Gammaproteobacteria</taxon>
        <taxon>Legionellales</taxon>
        <taxon>Legionellaceae</taxon>
        <taxon>Legionella</taxon>
    </lineage>
</organism>
<keyword evidence="3" id="KW-1185">Reference proteome</keyword>
<feature type="chain" id="PRO_5014130204" evidence="1">
    <location>
        <begin position="23"/>
        <end position="95"/>
    </location>
</feature>
<keyword evidence="1" id="KW-0732">Signal</keyword>
<evidence type="ECO:0000256" key="1">
    <source>
        <dbReference type="SAM" id="SignalP"/>
    </source>
</evidence>
<evidence type="ECO:0000313" key="3">
    <source>
        <dbReference type="Proteomes" id="UP000234343"/>
    </source>
</evidence>